<keyword evidence="2" id="KW-1133">Transmembrane helix</keyword>
<dbReference type="SUPFAM" id="SSF48452">
    <property type="entry name" value="TPR-like"/>
    <property type="match status" value="1"/>
</dbReference>
<organism evidence="3 4">
    <name type="scientific">Rhizorhapis suberifaciens</name>
    <name type="common">corky root of lettuce</name>
    <dbReference type="NCBI Taxonomy" id="13656"/>
    <lineage>
        <taxon>Bacteria</taxon>
        <taxon>Pseudomonadati</taxon>
        <taxon>Pseudomonadota</taxon>
        <taxon>Alphaproteobacteria</taxon>
        <taxon>Sphingomonadales</taxon>
        <taxon>Sphingomonadaceae</taxon>
        <taxon>Rhizorhapis</taxon>
    </lineage>
</organism>
<dbReference type="InterPro" id="IPR011990">
    <property type="entry name" value="TPR-like_helical_dom_sf"/>
</dbReference>
<protein>
    <submittedName>
        <fullName evidence="3">Cytochrome c-type biogenesis protein CcmH/NrfG</fullName>
    </submittedName>
</protein>
<name>A0A840HXR4_9SPHN</name>
<dbReference type="AlphaFoldDB" id="A0A840HXR4"/>
<sequence length="228" mass="24547">MNGWFIIVVLTALAGAAIIRFGRAERATFELVAAALLIGLAGYAWQGSPSQRGFPVKVAGQDSAFDEDVAKQRKEMGERFSQAGQWLVLSDAFNRRGKNEEAANVLRVGLRQYPDDPNLWLGLGNALMVHGGGVMSPAAEFAFRRAIKLAPEMPAPAYFYGLALAQSGQPQQAEKIWRDLLKRTSADAEWRGDLETNLGILERSLNGGAAPAQGDSSLSENGTGALEQ</sequence>
<gene>
    <name evidence="3" type="ORF">HNQ99_002633</name>
</gene>
<comment type="caution">
    <text evidence="3">The sequence shown here is derived from an EMBL/GenBank/DDBJ whole genome shotgun (WGS) entry which is preliminary data.</text>
</comment>
<feature type="region of interest" description="Disordered" evidence="1">
    <location>
        <begin position="205"/>
        <end position="228"/>
    </location>
</feature>
<dbReference type="RefSeq" id="WP_184476268.1">
    <property type="nucleotide sequence ID" value="NZ_JACHOV010000010.1"/>
</dbReference>
<proteinExistence type="predicted"/>
<evidence type="ECO:0000313" key="4">
    <source>
        <dbReference type="Proteomes" id="UP000575068"/>
    </source>
</evidence>
<evidence type="ECO:0000256" key="2">
    <source>
        <dbReference type="SAM" id="Phobius"/>
    </source>
</evidence>
<evidence type="ECO:0000313" key="3">
    <source>
        <dbReference type="EMBL" id="MBB4642308.1"/>
    </source>
</evidence>
<feature type="transmembrane region" description="Helical" evidence="2">
    <location>
        <begin position="26"/>
        <end position="45"/>
    </location>
</feature>
<keyword evidence="2" id="KW-0812">Transmembrane</keyword>
<dbReference type="Proteomes" id="UP000575068">
    <property type="component" value="Unassembled WGS sequence"/>
</dbReference>
<dbReference type="EMBL" id="JACHOV010000010">
    <property type="protein sequence ID" value="MBB4642308.1"/>
    <property type="molecule type" value="Genomic_DNA"/>
</dbReference>
<dbReference type="Pfam" id="PF13428">
    <property type="entry name" value="TPR_14"/>
    <property type="match status" value="1"/>
</dbReference>
<keyword evidence="2" id="KW-0472">Membrane</keyword>
<reference evidence="3 4" key="1">
    <citation type="submission" date="2020-08" db="EMBL/GenBank/DDBJ databases">
        <title>Genomic Encyclopedia of Type Strains, Phase IV (KMG-IV): sequencing the most valuable type-strain genomes for metagenomic binning, comparative biology and taxonomic classification.</title>
        <authorList>
            <person name="Goeker M."/>
        </authorList>
    </citation>
    <scope>NUCLEOTIDE SEQUENCE [LARGE SCALE GENOMIC DNA]</scope>
    <source>
        <strain evidence="3 4">DSM 7465</strain>
    </source>
</reference>
<keyword evidence="4" id="KW-1185">Reference proteome</keyword>
<dbReference type="Gene3D" id="1.25.40.10">
    <property type="entry name" value="Tetratricopeptide repeat domain"/>
    <property type="match status" value="1"/>
</dbReference>
<evidence type="ECO:0000256" key="1">
    <source>
        <dbReference type="SAM" id="MobiDB-lite"/>
    </source>
</evidence>
<accession>A0A840HXR4</accession>